<dbReference type="InterPro" id="IPR016024">
    <property type="entry name" value="ARM-type_fold"/>
</dbReference>
<reference evidence="3 4" key="1">
    <citation type="submission" date="2019-03" db="EMBL/GenBank/DDBJ databases">
        <title>Single cell metagenomics reveals metabolic interactions within the superorganism composed of flagellate Streblomastix strix and complex community of Bacteroidetes bacteria on its surface.</title>
        <authorList>
            <person name="Treitli S.C."/>
            <person name="Kolisko M."/>
            <person name="Husnik F."/>
            <person name="Keeling P."/>
            <person name="Hampl V."/>
        </authorList>
    </citation>
    <scope>NUCLEOTIDE SEQUENCE [LARGE SCALE GENOMIC DNA]</scope>
    <source>
        <strain evidence="3">ST1C</strain>
    </source>
</reference>
<evidence type="ECO:0000313" key="3">
    <source>
        <dbReference type="EMBL" id="KAA6393448.1"/>
    </source>
</evidence>
<comment type="caution">
    <text evidence="3">The sequence shown here is derived from an EMBL/GenBank/DDBJ whole genome shotgun (WGS) entry which is preliminary data.</text>
</comment>
<feature type="region of interest" description="Disordered" evidence="2">
    <location>
        <begin position="1"/>
        <end position="34"/>
    </location>
</feature>
<dbReference type="AlphaFoldDB" id="A0A5J4WEV8"/>
<evidence type="ECO:0000256" key="2">
    <source>
        <dbReference type="SAM" id="MobiDB-lite"/>
    </source>
</evidence>
<dbReference type="EMBL" id="SNRW01002227">
    <property type="protein sequence ID" value="KAA6393448.1"/>
    <property type="molecule type" value="Genomic_DNA"/>
</dbReference>
<gene>
    <name evidence="3" type="ORF">EZS28_011026</name>
</gene>
<dbReference type="Gene3D" id="1.25.10.10">
    <property type="entry name" value="Leucine-rich Repeat Variant"/>
    <property type="match status" value="1"/>
</dbReference>
<protein>
    <submittedName>
        <fullName evidence="3">Uncharacterized protein</fullName>
    </submittedName>
</protein>
<evidence type="ECO:0000313" key="4">
    <source>
        <dbReference type="Proteomes" id="UP000324800"/>
    </source>
</evidence>
<keyword evidence="1" id="KW-0175">Coiled coil</keyword>
<proteinExistence type="predicted"/>
<accession>A0A5J4WEV8</accession>
<dbReference type="SUPFAM" id="SSF48371">
    <property type="entry name" value="ARM repeat"/>
    <property type="match status" value="1"/>
</dbReference>
<name>A0A5J4WEV8_9EUKA</name>
<evidence type="ECO:0000256" key="1">
    <source>
        <dbReference type="SAM" id="Coils"/>
    </source>
</evidence>
<feature type="region of interest" description="Disordered" evidence="2">
    <location>
        <begin position="111"/>
        <end position="140"/>
    </location>
</feature>
<organism evidence="3 4">
    <name type="scientific">Streblomastix strix</name>
    <dbReference type="NCBI Taxonomy" id="222440"/>
    <lineage>
        <taxon>Eukaryota</taxon>
        <taxon>Metamonada</taxon>
        <taxon>Preaxostyla</taxon>
        <taxon>Oxymonadida</taxon>
        <taxon>Streblomastigidae</taxon>
        <taxon>Streblomastix</taxon>
    </lineage>
</organism>
<dbReference type="InterPro" id="IPR011989">
    <property type="entry name" value="ARM-like"/>
</dbReference>
<feature type="coiled-coil region" evidence="1">
    <location>
        <begin position="254"/>
        <end position="330"/>
    </location>
</feature>
<feature type="compositionally biased region" description="Basic and acidic residues" evidence="2">
    <location>
        <begin position="119"/>
        <end position="140"/>
    </location>
</feature>
<dbReference type="Proteomes" id="UP000324800">
    <property type="component" value="Unassembled WGS sequence"/>
</dbReference>
<sequence length="587" mass="70289">METQHKFQIEQEEKAKLTQKLKDEEEKNVSEERRRISAENKEIINRELMEKSQKEAKLFESERNEQINRRFEAEKELSHLKDELNRFWTTSDQYKKEKEEIEHKLKETEKLLRQTTQQRDFEQKRANDESKMKEIMQNKKIQAEKELKTELEEKEKSEILNKELNERISQLEREKLQIQHNLQLNGDNLDVEKKNMTKEQEKTKLGEEQRKKFEQEKIQMKQEFDRILKENVRLKQIIGSERTNEEQRFVDESNRIVSNEKKQMEIRLKNLEELKRNTEERLRIVELKLRETEQEKRIAEEKRIKAEQKIIELEQEKEQERDYVKVNEREYKQIQEDQEQEYAQVQTQVQTIDYESNLLVSLIPWNRIVKDLRQPLSRNERENNLVLFKIQKICELLRQIFKDQEDNTGRKLMIEQGIAESLLIIFQSFPLEKITKLNIQAFYDLTYPSNNENILLLCSKQPYPGLIRLLDHFNQAVVSNAIALIFNFLSATAIAQSSGILKIYTLFKQSNEDIETKNISAICIGYMYKCREIIDQNMKKEIIAFLKSLVYDNDQWTQKEARNALRYLGMNAGNNTEIKKGGFAIPT</sequence>